<accession>A0A834WXQ1</accession>
<comment type="caution">
    <text evidence="1">The sequence shown here is derived from an EMBL/GenBank/DDBJ whole genome shotgun (WGS) entry which is preliminary data.</text>
</comment>
<dbReference type="Proteomes" id="UP000634136">
    <property type="component" value="Unassembled WGS sequence"/>
</dbReference>
<proteinExistence type="predicted"/>
<keyword evidence="2" id="KW-1185">Reference proteome</keyword>
<evidence type="ECO:0000313" key="2">
    <source>
        <dbReference type="Proteomes" id="UP000634136"/>
    </source>
</evidence>
<sequence>MRGGEGNWYTSREAAQLGSLLAPNFLLPTVTLSTHSHTLPVHYIYTL</sequence>
<organism evidence="1 2">
    <name type="scientific">Senna tora</name>
    <dbReference type="NCBI Taxonomy" id="362788"/>
    <lineage>
        <taxon>Eukaryota</taxon>
        <taxon>Viridiplantae</taxon>
        <taxon>Streptophyta</taxon>
        <taxon>Embryophyta</taxon>
        <taxon>Tracheophyta</taxon>
        <taxon>Spermatophyta</taxon>
        <taxon>Magnoliopsida</taxon>
        <taxon>eudicotyledons</taxon>
        <taxon>Gunneridae</taxon>
        <taxon>Pentapetalae</taxon>
        <taxon>rosids</taxon>
        <taxon>fabids</taxon>
        <taxon>Fabales</taxon>
        <taxon>Fabaceae</taxon>
        <taxon>Caesalpinioideae</taxon>
        <taxon>Cassia clade</taxon>
        <taxon>Senna</taxon>
    </lineage>
</organism>
<dbReference type="AlphaFoldDB" id="A0A834WXQ1"/>
<name>A0A834WXQ1_9FABA</name>
<reference evidence="1" key="1">
    <citation type="submission" date="2020-09" db="EMBL/GenBank/DDBJ databases">
        <title>Genome-Enabled Discovery of Anthraquinone Biosynthesis in Senna tora.</title>
        <authorList>
            <person name="Kang S.-H."/>
            <person name="Pandey R.P."/>
            <person name="Lee C.-M."/>
            <person name="Sim J.-S."/>
            <person name="Jeong J.-T."/>
            <person name="Choi B.-S."/>
            <person name="Jung M."/>
            <person name="Ginzburg D."/>
            <person name="Zhao K."/>
            <person name="Won S.Y."/>
            <person name="Oh T.-J."/>
            <person name="Yu Y."/>
            <person name="Kim N.-H."/>
            <person name="Lee O.R."/>
            <person name="Lee T.-H."/>
            <person name="Bashyal P."/>
            <person name="Kim T.-S."/>
            <person name="Lee W.-H."/>
            <person name="Kawkins C."/>
            <person name="Kim C.-K."/>
            <person name="Kim J.S."/>
            <person name="Ahn B.O."/>
            <person name="Rhee S.Y."/>
            <person name="Sohng J.K."/>
        </authorList>
    </citation>
    <scope>NUCLEOTIDE SEQUENCE</scope>
    <source>
        <tissue evidence="1">Leaf</tissue>
    </source>
</reference>
<evidence type="ECO:0000313" key="1">
    <source>
        <dbReference type="EMBL" id="KAF7833848.1"/>
    </source>
</evidence>
<protein>
    <submittedName>
        <fullName evidence="1">Uncharacterized protein</fullName>
    </submittedName>
</protein>
<gene>
    <name evidence="1" type="ORF">G2W53_016181</name>
</gene>
<dbReference type="EMBL" id="JAAIUW010000005">
    <property type="protein sequence ID" value="KAF7833848.1"/>
    <property type="molecule type" value="Genomic_DNA"/>
</dbReference>